<dbReference type="AlphaFoldDB" id="A0A2M9ZSI9"/>
<gene>
    <name evidence="9" type="ORF">CH360_03185</name>
    <name evidence="10" type="ORF">CH373_03190</name>
</gene>
<dbReference type="Proteomes" id="UP000231962">
    <property type="component" value="Unassembled WGS sequence"/>
</dbReference>
<dbReference type="EMBL" id="NPDZ01000001">
    <property type="protein sequence ID" value="PJZ75040.1"/>
    <property type="molecule type" value="Genomic_DNA"/>
</dbReference>
<keyword evidence="3" id="KW-0227">DNA damage</keyword>
<dbReference type="PANTHER" id="PTHR33693:SF1">
    <property type="entry name" value="TYPE-4 URACIL-DNA GLYCOSYLASE"/>
    <property type="match status" value="1"/>
</dbReference>
<evidence type="ECO:0000256" key="6">
    <source>
        <dbReference type="ARBA" id="ARBA00023014"/>
    </source>
</evidence>
<dbReference type="EMBL" id="NPDY01000001">
    <property type="protein sequence ID" value="PJZ71507.1"/>
    <property type="molecule type" value="Genomic_DNA"/>
</dbReference>
<dbReference type="Pfam" id="PF03167">
    <property type="entry name" value="UDG"/>
    <property type="match status" value="1"/>
</dbReference>
<dbReference type="GO" id="GO:0046872">
    <property type="term" value="F:metal ion binding"/>
    <property type="evidence" value="ECO:0007669"/>
    <property type="project" value="UniProtKB-KW"/>
</dbReference>
<dbReference type="RefSeq" id="WP_100712492.1">
    <property type="nucleotide sequence ID" value="NZ_NPDY01000001.1"/>
</dbReference>
<protein>
    <submittedName>
        <fullName evidence="10">Uracil-DNA glycosylase</fullName>
    </submittedName>
</protein>
<dbReference type="Proteomes" id="UP000231990">
    <property type="component" value="Unassembled WGS sequence"/>
</dbReference>
<keyword evidence="7" id="KW-0234">DNA repair</keyword>
<keyword evidence="5" id="KW-0408">Iron</keyword>
<dbReference type="SUPFAM" id="SSF52141">
    <property type="entry name" value="Uracil-DNA glycosylase-like"/>
    <property type="match status" value="1"/>
</dbReference>
<dbReference type="SMART" id="SM00987">
    <property type="entry name" value="UreE_C"/>
    <property type="match status" value="1"/>
</dbReference>
<keyword evidence="1" id="KW-0004">4Fe-4S</keyword>
<dbReference type="GO" id="GO:0097506">
    <property type="term" value="F:deaminated base DNA N-glycosylase activity"/>
    <property type="evidence" value="ECO:0007669"/>
    <property type="project" value="UniProtKB-ARBA"/>
</dbReference>
<dbReference type="PANTHER" id="PTHR33693">
    <property type="entry name" value="TYPE-5 URACIL-DNA GLYCOSYLASE"/>
    <property type="match status" value="1"/>
</dbReference>
<dbReference type="GO" id="GO:0006281">
    <property type="term" value="P:DNA repair"/>
    <property type="evidence" value="ECO:0007669"/>
    <property type="project" value="UniProtKB-KW"/>
</dbReference>
<evidence type="ECO:0000259" key="8">
    <source>
        <dbReference type="SMART" id="SM00986"/>
    </source>
</evidence>
<evidence type="ECO:0000256" key="1">
    <source>
        <dbReference type="ARBA" id="ARBA00022485"/>
    </source>
</evidence>
<sequence>MTHSKEFQTHIQKLLKCKLCPKMEGGPVHGCIEGSRILSIGQAPGIHEERFGKPFAYTAGKTLFKWFASIGIEEEIFRSTVNMSAVCRCFPGKAKNGDRKPDAKEIENCSRYLDFEIKHNKPELVIPIGKLAIDQLIELKKYKLEEVIGKKFRKNFHGVELDWIPLPHPSGLNVWNHTPIGKKLISQALELIRNHPAIEEEFFEISKKS</sequence>
<accession>A0A2M9ZSI9</accession>
<evidence type="ECO:0000313" key="9">
    <source>
        <dbReference type="EMBL" id="PJZ71507.1"/>
    </source>
</evidence>
<comment type="caution">
    <text evidence="10">The sequence shown here is derived from an EMBL/GenBank/DDBJ whole genome shotgun (WGS) entry which is preliminary data.</text>
</comment>
<keyword evidence="2" id="KW-0479">Metal-binding</keyword>
<dbReference type="CDD" id="cd10033">
    <property type="entry name" value="UDG_like"/>
    <property type="match status" value="1"/>
</dbReference>
<feature type="domain" description="Uracil-DNA glycosylase-like" evidence="8">
    <location>
        <begin position="27"/>
        <end position="190"/>
    </location>
</feature>
<name>A0A2M9ZSI9_9LEPT</name>
<evidence type="ECO:0000256" key="3">
    <source>
        <dbReference type="ARBA" id="ARBA00022763"/>
    </source>
</evidence>
<keyword evidence="4" id="KW-0378">Hydrolase</keyword>
<dbReference type="InterPro" id="IPR051536">
    <property type="entry name" value="UDG_Type-4/5"/>
</dbReference>
<proteinExistence type="predicted"/>
<evidence type="ECO:0000313" key="12">
    <source>
        <dbReference type="Proteomes" id="UP000231990"/>
    </source>
</evidence>
<evidence type="ECO:0000313" key="11">
    <source>
        <dbReference type="Proteomes" id="UP000231962"/>
    </source>
</evidence>
<keyword evidence="6" id="KW-0411">Iron-sulfur</keyword>
<dbReference type="SMART" id="SM00986">
    <property type="entry name" value="UDG"/>
    <property type="match status" value="1"/>
</dbReference>
<reference evidence="11 12" key="1">
    <citation type="submission" date="2017-07" db="EMBL/GenBank/DDBJ databases">
        <title>Leptospira spp. isolated from tropical soils.</title>
        <authorList>
            <person name="Thibeaux R."/>
            <person name="Iraola G."/>
            <person name="Ferres I."/>
            <person name="Bierque E."/>
            <person name="Girault D."/>
            <person name="Soupe-Gilbert M.-E."/>
            <person name="Picardeau M."/>
            <person name="Goarant C."/>
        </authorList>
    </citation>
    <scope>NUCLEOTIDE SEQUENCE [LARGE SCALE GENOMIC DNA]</scope>
    <source>
        <strain evidence="10 12">FH1-B-B1</strain>
        <strain evidence="9 11">FH1-B-C1</strain>
    </source>
</reference>
<dbReference type="InterPro" id="IPR005122">
    <property type="entry name" value="Uracil-DNA_glycosylase-like"/>
</dbReference>
<evidence type="ECO:0000256" key="4">
    <source>
        <dbReference type="ARBA" id="ARBA00022801"/>
    </source>
</evidence>
<evidence type="ECO:0000256" key="5">
    <source>
        <dbReference type="ARBA" id="ARBA00023004"/>
    </source>
</evidence>
<evidence type="ECO:0000256" key="7">
    <source>
        <dbReference type="ARBA" id="ARBA00023204"/>
    </source>
</evidence>
<evidence type="ECO:0000313" key="10">
    <source>
        <dbReference type="EMBL" id="PJZ75040.1"/>
    </source>
</evidence>
<keyword evidence="11" id="KW-1185">Reference proteome</keyword>
<organism evidence="10 12">
    <name type="scientific">Leptospira perolatii</name>
    <dbReference type="NCBI Taxonomy" id="2023191"/>
    <lineage>
        <taxon>Bacteria</taxon>
        <taxon>Pseudomonadati</taxon>
        <taxon>Spirochaetota</taxon>
        <taxon>Spirochaetia</taxon>
        <taxon>Leptospirales</taxon>
        <taxon>Leptospiraceae</taxon>
        <taxon>Leptospira</taxon>
    </lineage>
</organism>
<dbReference type="GO" id="GO:0051539">
    <property type="term" value="F:4 iron, 4 sulfur cluster binding"/>
    <property type="evidence" value="ECO:0007669"/>
    <property type="project" value="UniProtKB-KW"/>
</dbReference>
<evidence type="ECO:0000256" key="2">
    <source>
        <dbReference type="ARBA" id="ARBA00022723"/>
    </source>
</evidence>
<dbReference type="InterPro" id="IPR036895">
    <property type="entry name" value="Uracil-DNA_glycosylase-like_sf"/>
</dbReference>
<dbReference type="Gene3D" id="3.40.470.10">
    <property type="entry name" value="Uracil-DNA glycosylase-like domain"/>
    <property type="match status" value="1"/>
</dbReference>
<dbReference type="OrthoDB" id="9789139at2"/>